<dbReference type="AlphaFoldDB" id="A0A2M6T0D7"/>
<protein>
    <recommendedName>
        <fullName evidence="1">Amine oxidase domain-containing protein</fullName>
    </recommendedName>
</protein>
<sequence>MKIGIIGGGLAGLTCAYRLAQKGIKAVVFEKSVVVGGRVPFCGAVATKKFHFNLISLIEELGLEELEIPLLPKEEGFFTAGGQLMGMGKMPMMAMKSFGVKDMLYFMKLNRFVNGARFNVRNPDPKLLELRSISFEEYLKNCPMKVRKIAIEPMMIFTYENDLTKISAEFGLTHIRLANELGSGKAFTFEESNIATVTNVLALKLREKGTEVLTIAKVNRVQKEGERFKIIYESGVEKTETVAEVDKVVLATPLTVTKEIFPELGIETDVEYKISKCLFTEGKLKWPEMKFIIGMPGNPANLRALFGVVSYAHLVYSMDDNKPVDLNQLYDEYKISDEQVLNPAMPIVGPKARIPELQTKIEGAYLCGDFYYYPWLETAVDTAETVADLIAEAS</sequence>
<dbReference type="SUPFAM" id="SSF51905">
    <property type="entry name" value="FAD/NAD(P)-binding domain"/>
    <property type="match status" value="1"/>
</dbReference>
<dbReference type="GO" id="GO:0016491">
    <property type="term" value="F:oxidoreductase activity"/>
    <property type="evidence" value="ECO:0007669"/>
    <property type="project" value="InterPro"/>
</dbReference>
<dbReference type="InterPro" id="IPR002937">
    <property type="entry name" value="Amino_oxidase"/>
</dbReference>
<dbReference type="Gene3D" id="3.50.50.60">
    <property type="entry name" value="FAD/NAD(P)-binding domain"/>
    <property type="match status" value="1"/>
</dbReference>
<dbReference type="Proteomes" id="UP000229390">
    <property type="component" value="Unassembled WGS sequence"/>
</dbReference>
<comment type="caution">
    <text evidence="2">The sequence shown here is derived from an EMBL/GenBank/DDBJ whole genome shotgun (WGS) entry which is preliminary data.</text>
</comment>
<dbReference type="InterPro" id="IPR050464">
    <property type="entry name" value="Zeta_carotene_desat/Oxidored"/>
</dbReference>
<proteinExistence type="predicted"/>
<dbReference type="InterPro" id="IPR036188">
    <property type="entry name" value="FAD/NAD-bd_sf"/>
</dbReference>
<dbReference type="Pfam" id="PF01593">
    <property type="entry name" value="Amino_oxidase"/>
    <property type="match status" value="1"/>
</dbReference>
<dbReference type="EMBL" id="PEYE01000043">
    <property type="protein sequence ID" value="PIS38625.1"/>
    <property type="molecule type" value="Genomic_DNA"/>
</dbReference>
<evidence type="ECO:0000259" key="1">
    <source>
        <dbReference type="Pfam" id="PF01593"/>
    </source>
</evidence>
<accession>A0A2M6T0D7</accession>
<evidence type="ECO:0000313" key="3">
    <source>
        <dbReference type="Proteomes" id="UP000229390"/>
    </source>
</evidence>
<dbReference type="PRINTS" id="PR00419">
    <property type="entry name" value="ADXRDTASE"/>
</dbReference>
<reference evidence="3" key="1">
    <citation type="submission" date="2017-09" db="EMBL/GenBank/DDBJ databases">
        <title>Depth-based differentiation of microbial function through sediment-hosted aquifers and enrichment of novel symbionts in the deep terrestrial subsurface.</title>
        <authorList>
            <person name="Probst A.J."/>
            <person name="Ladd B."/>
            <person name="Jarett J.K."/>
            <person name="Geller-Mcgrath D.E."/>
            <person name="Sieber C.M.K."/>
            <person name="Emerson J.B."/>
            <person name="Anantharaman K."/>
            <person name="Thomas B.C."/>
            <person name="Malmstrom R."/>
            <person name="Stieglmeier M."/>
            <person name="Klingl A."/>
            <person name="Woyke T."/>
            <person name="Ryan C.M."/>
            <person name="Banfield J.F."/>
        </authorList>
    </citation>
    <scope>NUCLEOTIDE SEQUENCE [LARGE SCALE GENOMIC DNA]</scope>
</reference>
<dbReference type="PANTHER" id="PTHR42923">
    <property type="entry name" value="PROTOPORPHYRINOGEN OXIDASE"/>
    <property type="match status" value="1"/>
</dbReference>
<feature type="domain" description="Amine oxidase" evidence="1">
    <location>
        <begin position="53"/>
        <end position="258"/>
    </location>
</feature>
<organism evidence="2 3">
    <name type="scientific">Candidatus Nealsonbacteria bacterium CG08_land_8_20_14_0_20_43_11</name>
    <dbReference type="NCBI Taxonomy" id="1974706"/>
    <lineage>
        <taxon>Bacteria</taxon>
        <taxon>Candidatus Nealsoniibacteriota</taxon>
    </lineage>
</organism>
<dbReference type="Pfam" id="PF13450">
    <property type="entry name" value="NAD_binding_8"/>
    <property type="match status" value="1"/>
</dbReference>
<evidence type="ECO:0000313" key="2">
    <source>
        <dbReference type="EMBL" id="PIS38625.1"/>
    </source>
</evidence>
<gene>
    <name evidence="2" type="ORF">COT34_02615</name>
</gene>
<name>A0A2M6T0D7_9BACT</name>